<keyword evidence="2" id="KW-1133">Transmembrane helix</keyword>
<proteinExistence type="predicted"/>
<keyword evidence="2" id="KW-0812">Transmembrane</keyword>
<feature type="compositionally biased region" description="Basic residues" evidence="1">
    <location>
        <begin position="518"/>
        <end position="539"/>
    </location>
</feature>
<sequence length="553" mass="61262">MSSELLTLWSNQPALSLAIWAAMIIFMMYLGRKPSHQLLRSSGRGIYRLMRLSARTLALWQEALAERNRSIILASGKDATERAIEREFERIKDIVARDLAHYPSLHRQISDVVGKIETDYHASAETPPAPPSWLDAVEAVGAIPKSADPAVAKIMDNIHDTIVAAHDETLSAYRKSSQERHRILGKLQPLWRNMVSQLGEVNTKFEGIGDRARIIDEKMQEYQKIREGEESVLQALTLSSLTQFFIGGVVLVIAVMGGLINFQLIAMPMSEMVGGNSYIGGMRTSDIAALVIILVEIAMGLFLLESLRITHLFPIIGSMDDKMRRKMMLITLTILTILATVEASLAYMRDLLALDREALTQSLAGNTVVEANFRWIPSVGQMVMGFILPFALAFVAIPLESFVHAARTVLGLVAQGVLQLLSVCSRLLGTLGMYSCRVLTHLYDLVIMVPLSIETWVAQGRIKFNSREALPSYRYAYSGNDNQGNHSVSDDLRGGLSADVVEPELPMEETSTDSGRKTTARKSTTKTTTRKTTPRKSRTKKEDNDDAIIESNA</sequence>
<protein>
    <submittedName>
        <fullName evidence="3">Uncharacterized protein</fullName>
    </submittedName>
</protein>
<keyword evidence="4" id="KW-1185">Reference proteome</keyword>
<feature type="transmembrane region" description="Helical" evidence="2">
    <location>
        <begin position="375"/>
        <end position="397"/>
    </location>
</feature>
<dbReference type="RefSeq" id="WP_232595471.1">
    <property type="nucleotide sequence ID" value="NZ_BSPD01000074.1"/>
</dbReference>
<organism evidence="3 4">
    <name type="scientific">Marinibactrum halimedae</name>
    <dbReference type="NCBI Taxonomy" id="1444977"/>
    <lineage>
        <taxon>Bacteria</taxon>
        <taxon>Pseudomonadati</taxon>
        <taxon>Pseudomonadota</taxon>
        <taxon>Gammaproteobacteria</taxon>
        <taxon>Cellvibrionales</taxon>
        <taxon>Cellvibrionaceae</taxon>
        <taxon>Marinibactrum</taxon>
    </lineage>
</organism>
<gene>
    <name evidence="3" type="ORF">GCM10007877_30520</name>
</gene>
<evidence type="ECO:0000313" key="4">
    <source>
        <dbReference type="Proteomes" id="UP001156870"/>
    </source>
</evidence>
<comment type="caution">
    <text evidence="3">The sequence shown here is derived from an EMBL/GenBank/DDBJ whole genome shotgun (WGS) entry which is preliminary data.</text>
</comment>
<feature type="transmembrane region" description="Helical" evidence="2">
    <location>
        <begin position="287"/>
        <end position="307"/>
    </location>
</feature>
<evidence type="ECO:0000313" key="3">
    <source>
        <dbReference type="EMBL" id="GLS27333.1"/>
    </source>
</evidence>
<feature type="compositionally biased region" description="Acidic residues" evidence="1">
    <location>
        <begin position="544"/>
        <end position="553"/>
    </location>
</feature>
<dbReference type="Proteomes" id="UP001156870">
    <property type="component" value="Unassembled WGS sequence"/>
</dbReference>
<feature type="compositionally biased region" description="Acidic residues" evidence="1">
    <location>
        <begin position="502"/>
        <end position="511"/>
    </location>
</feature>
<keyword evidence="2" id="KW-0472">Membrane</keyword>
<evidence type="ECO:0000256" key="2">
    <source>
        <dbReference type="SAM" id="Phobius"/>
    </source>
</evidence>
<dbReference type="AlphaFoldDB" id="A0AA37WN95"/>
<name>A0AA37WN95_9GAMM</name>
<evidence type="ECO:0000256" key="1">
    <source>
        <dbReference type="SAM" id="MobiDB-lite"/>
    </source>
</evidence>
<dbReference type="EMBL" id="BSPD01000074">
    <property type="protein sequence ID" value="GLS27333.1"/>
    <property type="molecule type" value="Genomic_DNA"/>
</dbReference>
<feature type="transmembrane region" description="Helical" evidence="2">
    <location>
        <begin position="328"/>
        <end position="348"/>
    </location>
</feature>
<feature type="transmembrane region" description="Helical" evidence="2">
    <location>
        <begin position="244"/>
        <end position="267"/>
    </location>
</feature>
<feature type="transmembrane region" description="Helical" evidence="2">
    <location>
        <begin position="12"/>
        <end position="31"/>
    </location>
</feature>
<accession>A0AA37WN95</accession>
<feature type="region of interest" description="Disordered" evidence="1">
    <location>
        <begin position="502"/>
        <end position="553"/>
    </location>
</feature>
<reference evidence="3 4" key="1">
    <citation type="journal article" date="2014" name="Int. J. Syst. Evol. Microbiol.">
        <title>Complete genome sequence of Corynebacterium casei LMG S-19264T (=DSM 44701T), isolated from a smear-ripened cheese.</title>
        <authorList>
            <consortium name="US DOE Joint Genome Institute (JGI-PGF)"/>
            <person name="Walter F."/>
            <person name="Albersmeier A."/>
            <person name="Kalinowski J."/>
            <person name="Ruckert C."/>
        </authorList>
    </citation>
    <scope>NUCLEOTIDE SEQUENCE [LARGE SCALE GENOMIC DNA]</scope>
    <source>
        <strain evidence="3 4">NBRC 110095</strain>
    </source>
</reference>